<dbReference type="GO" id="GO:0003724">
    <property type="term" value="F:RNA helicase activity"/>
    <property type="evidence" value="ECO:0007669"/>
    <property type="project" value="UniProtKB-EC"/>
</dbReference>
<dbReference type="PANTHER" id="PTHR18934">
    <property type="entry name" value="ATP-DEPENDENT RNA HELICASE"/>
    <property type="match status" value="1"/>
</dbReference>
<dbReference type="EMBL" id="SUNJ01015778">
    <property type="protein sequence ID" value="TPP39769.1"/>
    <property type="molecule type" value="Genomic_DNA"/>
</dbReference>
<reference evidence="7 8" key="1">
    <citation type="submission" date="2019-04" db="EMBL/GenBank/DDBJ databases">
        <title>Annotation for the trematode Fasciola gigantica.</title>
        <authorList>
            <person name="Choi Y.-J."/>
        </authorList>
    </citation>
    <scope>NUCLEOTIDE SEQUENCE [LARGE SCALE GENOMIC DNA]</scope>
    <source>
        <strain evidence="7">Uganda_cow_1</strain>
    </source>
</reference>
<gene>
    <name evidence="7" type="ORF">FGIG_11783</name>
</gene>
<dbReference type="Proteomes" id="UP000316759">
    <property type="component" value="Unassembled WGS sequence"/>
</dbReference>
<accession>A0A504WYI6</accession>
<keyword evidence="8" id="KW-1185">Reference proteome</keyword>
<evidence type="ECO:0000313" key="7">
    <source>
        <dbReference type="EMBL" id="TPP39769.1"/>
    </source>
</evidence>
<sequence length="718" mass="79813">MSATIDPAPFVNFLGPEQTRVIYIEGRPHPIRILNISDPSTDYVADAATACIQIHRSRACPPDRGILIFLTGEDEIVRCCALINQLSRLRRVDNTTPNNSSDVLVNSSRNSESCAIRVFSLFASLPQNKQLTALSFAQPNCRKVIVGTNLAETSITIPGIRYVIDCGYAKVRYWDTQSGLESFRIQRISKSQAWQRAGRAGREAAGVCLRLYTDAEYKKMALHPQPELVRAPMAGVLLNLIAMNVKCPLQFPWLTSPKTASVEASLLLLQRLDAVEQDTASTGGGAEEATSKPYLNGTHELPKSSPRHSLSASDVQLTKPLRLTQLGSLMSAFPLDPRFSRVLVSSAHLGCFVEILSILSMLYVSPVFYVPTEKREEFSEIRQRFYHPDGDLISLLLVYRAYVTNSRVSDPKYRRVEAPVSRTESNQFWCRAHFLNRGRLNTAVKVRAQLKQIARGCGLTGFRSCGANLNLVSQAFLQSGFRDQVALLADPALLSSSGTQVVQKLGQSRRSVYTLVGSTRSVADRFFIIHPESQLYTASLSDAPPAALLFIETVTQSVMGNEKLTEEKVDSHALTYMRHVSTIQWGSQLESNDRSEFFNWLTNLVTVTKNNPVNRQKRSYFSSSFADGKRVKRRCPLHSYFAAPTTPTNTDADHSTTLSNHICETTPSNTDADHLTASFNHVNETLPTVSQTGLSKKKLKRLAARRKRKRLLAATMHS</sequence>
<dbReference type="InterPro" id="IPR027417">
    <property type="entry name" value="P-loop_NTPase"/>
</dbReference>
<keyword evidence="3 7" id="KW-0067">ATP-binding</keyword>
<dbReference type="SMART" id="SM00847">
    <property type="entry name" value="HA2"/>
    <property type="match status" value="1"/>
</dbReference>
<keyword evidence="3 7" id="KW-0547">Nucleotide-binding</keyword>
<dbReference type="Gene3D" id="3.40.50.300">
    <property type="entry name" value="P-loop containing nucleotide triphosphate hydrolases"/>
    <property type="match status" value="1"/>
</dbReference>
<dbReference type="EC" id="3.6.4.13" evidence="1"/>
<comment type="catalytic activity">
    <reaction evidence="4">
        <text>ATP + H2O = ADP + phosphate + H(+)</text>
        <dbReference type="Rhea" id="RHEA:13065"/>
        <dbReference type="ChEBI" id="CHEBI:15377"/>
        <dbReference type="ChEBI" id="CHEBI:15378"/>
        <dbReference type="ChEBI" id="CHEBI:30616"/>
        <dbReference type="ChEBI" id="CHEBI:43474"/>
        <dbReference type="ChEBI" id="CHEBI:456216"/>
        <dbReference type="EC" id="3.6.4.13"/>
    </reaction>
</comment>
<organism evidence="7 8">
    <name type="scientific">Fasciola gigantica</name>
    <name type="common">Giant liver fluke</name>
    <dbReference type="NCBI Taxonomy" id="46835"/>
    <lineage>
        <taxon>Eukaryota</taxon>
        <taxon>Metazoa</taxon>
        <taxon>Spiralia</taxon>
        <taxon>Lophotrochozoa</taxon>
        <taxon>Platyhelminthes</taxon>
        <taxon>Trematoda</taxon>
        <taxon>Digenea</taxon>
        <taxon>Plagiorchiida</taxon>
        <taxon>Echinostomata</taxon>
        <taxon>Echinostomatoidea</taxon>
        <taxon>Fasciolidae</taxon>
        <taxon>Fasciola</taxon>
    </lineage>
</organism>
<dbReference type="GO" id="GO:0003725">
    <property type="term" value="F:double-stranded RNA binding"/>
    <property type="evidence" value="ECO:0007669"/>
    <property type="project" value="TreeGrafter"/>
</dbReference>
<dbReference type="STRING" id="46835.A0A504WYI6"/>
<dbReference type="CDD" id="cd18791">
    <property type="entry name" value="SF2_C_RHA"/>
    <property type="match status" value="1"/>
</dbReference>
<evidence type="ECO:0000259" key="6">
    <source>
        <dbReference type="PROSITE" id="PS51194"/>
    </source>
</evidence>
<dbReference type="Pfam" id="PF00271">
    <property type="entry name" value="Helicase_C"/>
    <property type="match status" value="1"/>
</dbReference>
<evidence type="ECO:0000313" key="8">
    <source>
        <dbReference type="Proteomes" id="UP000316759"/>
    </source>
</evidence>
<dbReference type="OrthoDB" id="10253254at2759"/>
<dbReference type="GO" id="GO:0016787">
    <property type="term" value="F:hydrolase activity"/>
    <property type="evidence" value="ECO:0007669"/>
    <property type="project" value="UniProtKB-KW"/>
</dbReference>
<dbReference type="SMART" id="SM00490">
    <property type="entry name" value="HELICc"/>
    <property type="match status" value="1"/>
</dbReference>
<dbReference type="GO" id="GO:0045943">
    <property type="term" value="P:positive regulation of transcription by RNA polymerase I"/>
    <property type="evidence" value="ECO:0007669"/>
    <property type="project" value="TreeGrafter"/>
</dbReference>
<dbReference type="PANTHER" id="PTHR18934:SF118">
    <property type="entry name" value="ATP-DEPENDENT RNA HELICASE DHX33"/>
    <property type="match status" value="1"/>
</dbReference>
<dbReference type="SUPFAM" id="SSF52540">
    <property type="entry name" value="P-loop containing nucleoside triphosphate hydrolases"/>
    <property type="match status" value="1"/>
</dbReference>
<dbReference type="Gene3D" id="1.20.120.1080">
    <property type="match status" value="1"/>
</dbReference>
<dbReference type="GO" id="GO:0005730">
    <property type="term" value="C:nucleolus"/>
    <property type="evidence" value="ECO:0007669"/>
    <property type="project" value="TreeGrafter"/>
</dbReference>
<dbReference type="InterPro" id="IPR001650">
    <property type="entry name" value="Helicase_C-like"/>
</dbReference>
<dbReference type="InterPro" id="IPR007502">
    <property type="entry name" value="Helicase-assoc_dom"/>
</dbReference>
<evidence type="ECO:0000256" key="3">
    <source>
        <dbReference type="ARBA" id="ARBA00022806"/>
    </source>
</evidence>
<proteinExistence type="predicted"/>
<dbReference type="AlphaFoldDB" id="A0A504WYI6"/>
<comment type="caution">
    <text evidence="7">The sequence shown here is derived from an EMBL/GenBank/DDBJ whole genome shotgun (WGS) entry which is preliminary data.</text>
</comment>
<evidence type="ECO:0000256" key="1">
    <source>
        <dbReference type="ARBA" id="ARBA00012552"/>
    </source>
</evidence>
<evidence type="ECO:0000256" key="4">
    <source>
        <dbReference type="ARBA" id="ARBA00047984"/>
    </source>
</evidence>
<evidence type="ECO:0000256" key="2">
    <source>
        <dbReference type="ARBA" id="ARBA00022801"/>
    </source>
</evidence>
<feature type="region of interest" description="Disordered" evidence="5">
    <location>
        <begin position="279"/>
        <end position="312"/>
    </location>
</feature>
<feature type="domain" description="Helicase C-terminal" evidence="6">
    <location>
        <begin position="71"/>
        <end position="244"/>
    </location>
</feature>
<protein>
    <recommendedName>
        <fullName evidence="1">RNA helicase</fullName>
        <ecNumber evidence="1">3.6.4.13</ecNumber>
    </recommendedName>
</protein>
<keyword evidence="2" id="KW-0378">Hydrolase</keyword>
<evidence type="ECO:0000256" key="5">
    <source>
        <dbReference type="SAM" id="MobiDB-lite"/>
    </source>
</evidence>
<keyword evidence="3 7" id="KW-0347">Helicase</keyword>
<name>A0A504WYI6_FASGI</name>
<dbReference type="PROSITE" id="PS51194">
    <property type="entry name" value="HELICASE_CTER"/>
    <property type="match status" value="1"/>
</dbReference>
<dbReference type="Pfam" id="PF21010">
    <property type="entry name" value="HA2_C"/>
    <property type="match status" value="1"/>
</dbReference>